<evidence type="ECO:0000313" key="4">
    <source>
        <dbReference type="Proteomes" id="UP001082899"/>
    </source>
</evidence>
<dbReference type="InterPro" id="IPR036147">
    <property type="entry name" value="Anti-sigma_E_RseA_N_sf"/>
</dbReference>
<sequence>MMQGSMRRGQQAGAAEQLSAAMDSEWDEGGGPSMPLSTADRQDWSLYHLVGDALRSDDLATSPAVAHDFAARFSARLASEPSYVAPAPRHAGASRVPAVRQPGWGEGLGQAARRVLGRRMMPSFAAAAAAATLAWVLVPSLHGGSAAQMANLAAPGDGTQLAAADHWQRVNLGSDHQLDPYLEAHQQFASDRGGLGYAYAALAPTGR</sequence>
<dbReference type="EMBL" id="JAPMXC010000005">
    <property type="protein sequence ID" value="MCY0388552.1"/>
    <property type="molecule type" value="Genomic_DNA"/>
</dbReference>
<name>A0ABT3ZQ61_9BURK</name>
<evidence type="ECO:0000256" key="1">
    <source>
        <dbReference type="SAM" id="MobiDB-lite"/>
    </source>
</evidence>
<dbReference type="CDD" id="cd16328">
    <property type="entry name" value="RseA_N"/>
    <property type="match status" value="1"/>
</dbReference>
<proteinExistence type="predicted"/>
<feature type="domain" description="Anti sigma-E protein RseA N-terminal" evidence="2">
    <location>
        <begin position="15"/>
        <end position="88"/>
    </location>
</feature>
<gene>
    <name evidence="3" type="ORF">OVY01_15305</name>
</gene>
<keyword evidence="4" id="KW-1185">Reference proteome</keyword>
<evidence type="ECO:0000259" key="2">
    <source>
        <dbReference type="Pfam" id="PF03872"/>
    </source>
</evidence>
<feature type="region of interest" description="Disordered" evidence="1">
    <location>
        <begin position="1"/>
        <end position="38"/>
    </location>
</feature>
<reference evidence="3" key="1">
    <citation type="submission" date="2022-11" db="EMBL/GenBank/DDBJ databases">
        <title>Robbsia betulipollinis sp. nov., isolated from pollen of birch (Betula pendula).</title>
        <authorList>
            <person name="Shi H."/>
            <person name="Ambika Manirajan B."/>
            <person name="Ratering S."/>
            <person name="Geissler-Plaum R."/>
            <person name="Schnell S."/>
        </authorList>
    </citation>
    <scope>NUCLEOTIDE SEQUENCE</scope>
    <source>
        <strain evidence="3">Bb-Pol-6</strain>
    </source>
</reference>
<dbReference type="Proteomes" id="UP001082899">
    <property type="component" value="Unassembled WGS sequence"/>
</dbReference>
<dbReference type="InterPro" id="IPR005572">
    <property type="entry name" value="Anti-sigma_E_RseA_N"/>
</dbReference>
<organism evidence="3 4">
    <name type="scientific">Robbsia betulipollinis</name>
    <dbReference type="NCBI Taxonomy" id="2981849"/>
    <lineage>
        <taxon>Bacteria</taxon>
        <taxon>Pseudomonadati</taxon>
        <taxon>Pseudomonadota</taxon>
        <taxon>Betaproteobacteria</taxon>
        <taxon>Burkholderiales</taxon>
        <taxon>Burkholderiaceae</taxon>
        <taxon>Robbsia</taxon>
    </lineage>
</organism>
<dbReference type="SUPFAM" id="SSF89069">
    <property type="entry name" value="N-terminal, cytoplasmic domain of anti-sigmaE factor RseA"/>
    <property type="match status" value="1"/>
</dbReference>
<dbReference type="Gene3D" id="1.10.10.880">
    <property type="entry name" value="Anti sigma-E protein RseA, N-terminal domain"/>
    <property type="match status" value="1"/>
</dbReference>
<evidence type="ECO:0000313" key="3">
    <source>
        <dbReference type="EMBL" id="MCY0388552.1"/>
    </source>
</evidence>
<dbReference type="Pfam" id="PF03872">
    <property type="entry name" value="RseA_N"/>
    <property type="match status" value="1"/>
</dbReference>
<comment type="caution">
    <text evidence="3">The sequence shown here is derived from an EMBL/GenBank/DDBJ whole genome shotgun (WGS) entry which is preliminary data.</text>
</comment>
<protein>
    <submittedName>
        <fullName evidence="3">Sigma-E factor negative regulatory protein</fullName>
    </submittedName>
</protein>
<accession>A0ABT3ZQ61</accession>